<dbReference type="PaxDb" id="4097-A0A1S4A425"/>
<comment type="similarity">
    <text evidence="2">Belongs to the tetraspanin (TM4SF) family.</text>
</comment>
<feature type="transmembrane region" description="Helical" evidence="6">
    <location>
        <begin position="71"/>
        <end position="97"/>
    </location>
</feature>
<dbReference type="Proteomes" id="UP000790787">
    <property type="component" value="Chromosome 22"/>
</dbReference>
<evidence type="ECO:0000256" key="6">
    <source>
        <dbReference type="SAM" id="Phobius"/>
    </source>
</evidence>
<dbReference type="GO" id="GO:0009734">
    <property type="term" value="P:auxin-activated signaling pathway"/>
    <property type="evidence" value="ECO:0007669"/>
    <property type="project" value="InterPro"/>
</dbReference>
<dbReference type="AlphaFoldDB" id="A0A1S4A425"/>
<keyword evidence="3 6" id="KW-0812">Transmembrane</keyword>
<comment type="subcellular location">
    <subcellularLocation>
        <location evidence="1">Membrane</location>
        <topology evidence="1">Multi-pass membrane protein</topology>
    </subcellularLocation>
</comment>
<sequence>MVRVSNFLISFVNLLTFVLAIMAIAIGIWSKTEESKSLCQKAIYMPFLIFGASLLVFSLMGLVGSCCRASFFLWIYLFFLFLFIVGMICFSVFTILVTNKSVGKALSGKGDDDAKFGDWQHWLEKHVVNDKHWGDIKSCMATFKYCQMIPRGKSADFYKYSLSVTQSSCCKPPTYCGFEFQNATHWTMPKAGPAVPDSDCKTWSNVQNELCFNCQSCKSSFLESIQKNWNKFALINFCIFVFIIVIYSVGCCALRNNRSKGYYKPYP</sequence>
<evidence type="ECO:0000256" key="4">
    <source>
        <dbReference type="ARBA" id="ARBA00022989"/>
    </source>
</evidence>
<keyword evidence="5 6" id="KW-0472">Membrane</keyword>
<feature type="transmembrane region" description="Helical" evidence="6">
    <location>
        <begin position="6"/>
        <end position="30"/>
    </location>
</feature>
<keyword evidence="4 6" id="KW-1133">Transmembrane helix</keyword>
<name>A0A1S4A425_TOBAC</name>
<feature type="transmembrane region" description="Helical" evidence="6">
    <location>
        <begin position="42"/>
        <end position="65"/>
    </location>
</feature>
<dbReference type="PANTHER" id="PTHR32191">
    <property type="entry name" value="TETRASPANIN-8-RELATED"/>
    <property type="match status" value="1"/>
</dbReference>
<gene>
    <name evidence="8" type="primary">LOC107793507</name>
</gene>
<dbReference type="InterPro" id="IPR044991">
    <property type="entry name" value="TET_plant"/>
</dbReference>
<dbReference type="STRING" id="4097.A0A1S4A425"/>
<organism evidence="7 8">
    <name type="scientific">Nicotiana tabacum</name>
    <name type="common">Common tobacco</name>
    <dbReference type="NCBI Taxonomy" id="4097"/>
    <lineage>
        <taxon>Eukaryota</taxon>
        <taxon>Viridiplantae</taxon>
        <taxon>Streptophyta</taxon>
        <taxon>Embryophyta</taxon>
        <taxon>Tracheophyta</taxon>
        <taxon>Spermatophyta</taxon>
        <taxon>Magnoliopsida</taxon>
        <taxon>eudicotyledons</taxon>
        <taxon>Gunneridae</taxon>
        <taxon>Pentapetalae</taxon>
        <taxon>asterids</taxon>
        <taxon>lamiids</taxon>
        <taxon>Solanales</taxon>
        <taxon>Solanaceae</taxon>
        <taxon>Nicotianoideae</taxon>
        <taxon>Nicotianeae</taxon>
        <taxon>Nicotiana</taxon>
    </lineage>
</organism>
<dbReference type="RefSeq" id="XP_016471360.1">
    <property type="nucleotide sequence ID" value="XM_016615874.2"/>
</dbReference>
<dbReference type="OrthoDB" id="672773at2759"/>
<dbReference type="InterPro" id="IPR018499">
    <property type="entry name" value="Tetraspanin/Peripherin"/>
</dbReference>
<dbReference type="KEGG" id="nta:107793507"/>
<proteinExistence type="inferred from homology"/>
<dbReference type="RefSeq" id="XP_016471360.1">
    <property type="nucleotide sequence ID" value="XM_016615874.1"/>
</dbReference>
<dbReference type="Pfam" id="PF00335">
    <property type="entry name" value="Tetraspanin"/>
    <property type="match status" value="1"/>
</dbReference>
<evidence type="ECO:0000256" key="3">
    <source>
        <dbReference type="ARBA" id="ARBA00022692"/>
    </source>
</evidence>
<evidence type="ECO:0000256" key="1">
    <source>
        <dbReference type="ARBA" id="ARBA00004141"/>
    </source>
</evidence>
<reference evidence="8" key="2">
    <citation type="submission" date="2025-08" db="UniProtKB">
        <authorList>
            <consortium name="RefSeq"/>
        </authorList>
    </citation>
    <scope>IDENTIFICATION</scope>
    <source>
        <tissue evidence="8">Leaf</tissue>
    </source>
</reference>
<keyword evidence="7" id="KW-1185">Reference proteome</keyword>
<dbReference type="GeneID" id="107793507"/>
<evidence type="ECO:0000256" key="5">
    <source>
        <dbReference type="ARBA" id="ARBA00023136"/>
    </source>
</evidence>
<dbReference type="OMA" id="FRINNTF"/>
<evidence type="ECO:0000256" key="2">
    <source>
        <dbReference type="ARBA" id="ARBA00006840"/>
    </source>
</evidence>
<dbReference type="GO" id="GO:0009506">
    <property type="term" value="C:plasmodesma"/>
    <property type="evidence" value="ECO:0000318"/>
    <property type="project" value="GO_Central"/>
</dbReference>
<evidence type="ECO:0000313" key="8">
    <source>
        <dbReference type="RefSeq" id="XP_016471360.1"/>
    </source>
</evidence>
<feature type="transmembrane region" description="Helical" evidence="6">
    <location>
        <begin position="232"/>
        <end position="250"/>
    </location>
</feature>
<evidence type="ECO:0000313" key="7">
    <source>
        <dbReference type="Proteomes" id="UP000790787"/>
    </source>
</evidence>
<reference evidence="7" key="1">
    <citation type="journal article" date="2014" name="Nat. Commun.">
        <title>The tobacco genome sequence and its comparison with those of tomato and potato.</title>
        <authorList>
            <person name="Sierro N."/>
            <person name="Battey J.N."/>
            <person name="Ouadi S."/>
            <person name="Bakaher N."/>
            <person name="Bovet L."/>
            <person name="Willig A."/>
            <person name="Goepfert S."/>
            <person name="Peitsch M.C."/>
            <person name="Ivanov N.V."/>
        </authorList>
    </citation>
    <scope>NUCLEOTIDE SEQUENCE [LARGE SCALE GENOMIC DNA]</scope>
</reference>
<accession>A0A1S4A425</accession>
<protein>
    <submittedName>
        <fullName evidence="8">Tetraspanin-8-like</fullName>
    </submittedName>
</protein>
<dbReference type="GO" id="GO:0005886">
    <property type="term" value="C:plasma membrane"/>
    <property type="evidence" value="ECO:0000318"/>
    <property type="project" value="GO_Central"/>
</dbReference>